<dbReference type="Pfam" id="PF13289">
    <property type="entry name" value="SIR2_2"/>
    <property type="match status" value="1"/>
</dbReference>
<gene>
    <name evidence="2" type="ORF">Apa02nite_001100</name>
</gene>
<sequence>MPIDVSDDSAGKLTPLEMWREALPRDVFAGLVQWARGQHFDVRLLGWNTEGRSDSHVASVALERVAGGTSGAILKILPPDLAQRESRAVGIAADAGPAAFVDAHLTRTLHVSALPGDSGRWVHLQDVAHAGTEQLRALSTVTEDTRLGDYCAVILTALAREWNTPENEPRHTEHTPADFLRNDLTSRVSDLRAFAVGQGWDRDDPPPVVRFPDDGEPLTNPLLLLSGDDGRPGRVTVFRGRGHGDLHPGNIMVPVVRDVADASRFRLIDIGRFSITTPLSRDPAKLLLAIAEGWLANLSTDSPVRTAVAQLITDPRGYHGAVSTAGFVAVARQVYESAALWAADHRSVERWERQHRLVLGASALRTVSRPDVADHLRWWNLEVAARALAPFLPPPGHRAPAVTRRPAPARHAGTPGTRPYQAPPATGDSPEDDLHRLASILREALTAKDERKLIILVGAGITAARVPRVARLTTWALDFADRERLTRPRTDPNEPRPVNPGVQQALMSKYVEALDFIREVRGTDGLRAFLQQVSLQAHDTGQPPPLTGEAMPDPDYRQLEGTPAGWQTTEGLTLLAGLLRQHGRNVHPFLLTTNFDPLLEVAVRRAGLDLGPSRAVQGPGDPVTDLGGGTERWTVVHLHGTPHTGSLHYPADIGQPHRHLEKWLTSILRGNRLLVLGYSGWDGLIQRTLHQHFGRGGEEKHDQGTEVLWGVYEPRPEHPNVDPELSEFFGRYDQRGVMPFYGVSADDLFRILGEKLNNRRQPPAVHPTFYSTVKQLSQRYQFGHSHVRPETVPNFVFWPHRLRHPHLIHGVHALTAALLSKRNVPIELHLDDTDMTTRYADERAEEFADAVSGWFERCGAHEPPRIFRIQEMLNSIPEAELSARLWRLGTDLFSRENSALDALLATKVVKADRGATIVDHTSAANRLLRPLYTWLALDLAQERHRHRDRPVVTLGGVDEQKMWDLWSARRDVVPIASIYVPRLQSPDNPWEINELWRYGTFGLHDLERLLVRSAGSWQTGAPLLEWIFNVANRLTEFASDGAVPALRNPDDTTMSWPAFAAQLHQIPEDSSRRIAETIASWFYHDAAAIR</sequence>
<organism evidence="2 3">
    <name type="scientific">Actinoplanes palleronii</name>
    <dbReference type="NCBI Taxonomy" id="113570"/>
    <lineage>
        <taxon>Bacteria</taxon>
        <taxon>Bacillati</taxon>
        <taxon>Actinomycetota</taxon>
        <taxon>Actinomycetes</taxon>
        <taxon>Micromonosporales</taxon>
        <taxon>Micromonosporaceae</taxon>
        <taxon>Actinoplanes</taxon>
    </lineage>
</organism>
<proteinExistence type="predicted"/>
<keyword evidence="3" id="KW-1185">Reference proteome</keyword>
<comment type="caution">
    <text evidence="2">The sequence shown here is derived from an EMBL/GenBank/DDBJ whole genome shotgun (WGS) entry which is preliminary data.</text>
</comment>
<name>A0ABQ4B092_9ACTN</name>
<dbReference type="EMBL" id="BOMS01000003">
    <property type="protein sequence ID" value="GIE64002.1"/>
    <property type="molecule type" value="Genomic_DNA"/>
</dbReference>
<reference evidence="2 3" key="1">
    <citation type="submission" date="2021-01" db="EMBL/GenBank/DDBJ databases">
        <title>Whole genome shotgun sequence of Actinoplanes palleronii NBRC 14916.</title>
        <authorList>
            <person name="Komaki H."/>
            <person name="Tamura T."/>
        </authorList>
    </citation>
    <scope>NUCLEOTIDE SEQUENCE [LARGE SCALE GENOMIC DNA]</scope>
    <source>
        <strain evidence="2 3">NBRC 14916</strain>
    </source>
</reference>
<protein>
    <recommendedName>
        <fullName evidence="4">SIR2-like domain-containing protein</fullName>
    </recommendedName>
</protein>
<evidence type="ECO:0000313" key="2">
    <source>
        <dbReference type="EMBL" id="GIE64002.1"/>
    </source>
</evidence>
<evidence type="ECO:0008006" key="4">
    <source>
        <dbReference type="Google" id="ProtNLM"/>
    </source>
</evidence>
<evidence type="ECO:0000256" key="1">
    <source>
        <dbReference type="SAM" id="MobiDB-lite"/>
    </source>
</evidence>
<feature type="region of interest" description="Disordered" evidence="1">
    <location>
        <begin position="396"/>
        <end position="432"/>
    </location>
</feature>
<feature type="compositionally biased region" description="Low complexity" evidence="1">
    <location>
        <begin position="398"/>
        <end position="410"/>
    </location>
</feature>
<accession>A0ABQ4B092</accession>
<dbReference type="Proteomes" id="UP000624709">
    <property type="component" value="Unassembled WGS sequence"/>
</dbReference>
<evidence type="ECO:0000313" key="3">
    <source>
        <dbReference type="Proteomes" id="UP000624709"/>
    </source>
</evidence>